<evidence type="ECO:0000313" key="2">
    <source>
        <dbReference type="Proteomes" id="UP001056384"/>
    </source>
</evidence>
<dbReference type="Proteomes" id="UP001056384">
    <property type="component" value="Chromosome 9"/>
</dbReference>
<accession>A0A9Q9ENX2</accession>
<dbReference type="AlphaFoldDB" id="A0A9Q9ENX2"/>
<gene>
    <name evidence="1" type="ORF">Slin15195_G103960</name>
</gene>
<keyword evidence="2" id="KW-1185">Reference proteome</keyword>
<protein>
    <submittedName>
        <fullName evidence="1">Uncharacterized protein</fullName>
    </submittedName>
</protein>
<proteinExistence type="predicted"/>
<evidence type="ECO:0000313" key="1">
    <source>
        <dbReference type="EMBL" id="USW57077.1"/>
    </source>
</evidence>
<name>A0A9Q9ENX2_9PEZI</name>
<reference evidence="1" key="1">
    <citation type="submission" date="2022-06" db="EMBL/GenBank/DDBJ databases">
        <title>Complete genome sequences of two strains of the flax pathogen Septoria linicola.</title>
        <authorList>
            <person name="Lapalu N."/>
            <person name="Simon A."/>
            <person name="Demenou B."/>
            <person name="Paumier D."/>
            <person name="Guillot M.-P."/>
            <person name="Gout L."/>
            <person name="Valade R."/>
        </authorList>
    </citation>
    <scope>NUCLEOTIDE SEQUENCE</scope>
    <source>
        <strain evidence="1">SE15195</strain>
    </source>
</reference>
<dbReference type="EMBL" id="CP099426">
    <property type="protein sequence ID" value="USW57077.1"/>
    <property type="molecule type" value="Genomic_DNA"/>
</dbReference>
<organism evidence="1 2">
    <name type="scientific">Septoria linicola</name>
    <dbReference type="NCBI Taxonomy" id="215465"/>
    <lineage>
        <taxon>Eukaryota</taxon>
        <taxon>Fungi</taxon>
        <taxon>Dikarya</taxon>
        <taxon>Ascomycota</taxon>
        <taxon>Pezizomycotina</taxon>
        <taxon>Dothideomycetes</taxon>
        <taxon>Dothideomycetidae</taxon>
        <taxon>Mycosphaerellales</taxon>
        <taxon>Mycosphaerellaceae</taxon>
        <taxon>Septoria</taxon>
    </lineage>
</organism>
<sequence>MGPTSLPEAIQNLPQELQDSILELALIGNWKDSYEQWPPVVKIDDTYRLPWQLSVNRASRRKVAEHYYSRTASDTCPTFTEVGTLMLLLRTLSKWLAALPITHLREIKELRITLALQTEASTRSLQGFGALTVDLAGLTGRAHVLESLQGYLQRAKLDVAPESLKARWTPRGEVGDQIVDFWLSQGEIESILSEVRAAVIKWAQDQMPEQAHAQSD</sequence>